<dbReference type="Gene3D" id="3.50.30.90">
    <property type="match status" value="1"/>
</dbReference>
<dbReference type="Pfam" id="PF16221">
    <property type="entry name" value="HTH_47"/>
    <property type="match status" value="1"/>
</dbReference>
<proteinExistence type="predicted"/>
<dbReference type="Pfam" id="PF09940">
    <property type="entry name" value="DUF2172"/>
    <property type="match status" value="1"/>
</dbReference>
<sequence>MEQLDQDAGARMHDWARDLWPICRSITGPGIRQTLDWLETRLPGLQRHRFATGEKVFDWTVPQEWTIRDAWIEHESGQRFAEFNRNTLHVMGYSGPIDAELDRADLLSLIYTQADQPDVIPYVTSYYTPRVGFCMADAQKQTLPKGRYRAVIDSTLADGELVLGDLLIPGDSPQEVLFSTYICHPSMANNELSGPVLATALAEYIRALPRRRMSYRFLFLAETIGAVAYLSRHLDHLKAHVQAGFVLSCVGDERAFSHVESRYGTTLADKALAAALHGRDSAKRYSFLERGSDERQFCAPGVDLPVAGFCRSKYGTYPEYHTSADDLTLVTPTGLGESHAAMRSIVDAFELPPAPHVTVLAEPQLGKRGLYPTLSQKQAIHPARFRMNVIAYCDGTNSVFDICARIGANLSDVVAELRVLHAHGLIA</sequence>
<dbReference type="Gene3D" id="1.10.10.10">
    <property type="entry name" value="Winged helix-like DNA-binding domain superfamily/Winged helix DNA-binding domain"/>
    <property type="match status" value="1"/>
</dbReference>
<dbReference type="Pfam" id="PF16254">
    <property type="entry name" value="DUF4910"/>
    <property type="match status" value="1"/>
</dbReference>
<evidence type="ECO:0000259" key="1">
    <source>
        <dbReference type="Pfam" id="PF09940"/>
    </source>
</evidence>
<feature type="domain" description="DUF4910" evidence="3">
    <location>
        <begin position="13"/>
        <end position="350"/>
    </location>
</feature>
<dbReference type="EMBL" id="JALZWP010000022">
    <property type="protein sequence ID" value="MCL1630055.1"/>
    <property type="molecule type" value="Genomic_DNA"/>
</dbReference>
<dbReference type="PIRSF" id="PIRSF015244">
    <property type="entry name" value="UCP015244"/>
    <property type="match status" value="1"/>
</dbReference>
<feature type="domain" description="UCP01524 winged helix-turn-helix" evidence="2">
    <location>
        <begin position="360"/>
        <end position="426"/>
    </location>
</feature>
<dbReference type="InterPro" id="IPR012353">
    <property type="entry name" value="UCP015244"/>
</dbReference>
<keyword evidence="5" id="KW-1185">Reference proteome</keyword>
<accession>A0ABT0M6Q1</accession>
<reference evidence="4 5" key="1">
    <citation type="submission" date="2022-05" db="EMBL/GenBank/DDBJ databases">
        <title>Seasonal and diel survey of microbial diversity of the Tyrrhenian coast.</title>
        <authorList>
            <person name="Gattoni G."/>
            <person name="Corral P."/>
        </authorList>
    </citation>
    <scope>NUCLEOTIDE SEQUENCE [LARGE SCALE GENOMIC DNA]</scope>
    <source>
        <strain evidence="4 5">V10</strain>
    </source>
</reference>
<dbReference type="RefSeq" id="WP_249060639.1">
    <property type="nucleotide sequence ID" value="NZ_JALZWP010000022.1"/>
</dbReference>
<evidence type="ECO:0000313" key="4">
    <source>
        <dbReference type="EMBL" id="MCL1630055.1"/>
    </source>
</evidence>
<dbReference type="InterPro" id="IPR032610">
    <property type="entry name" value="DUF2172"/>
</dbReference>
<feature type="domain" description="DUF2172" evidence="1">
    <location>
        <begin position="64"/>
        <end position="155"/>
    </location>
</feature>
<dbReference type="SUPFAM" id="SSF53187">
    <property type="entry name" value="Zn-dependent exopeptidases"/>
    <property type="match status" value="1"/>
</dbReference>
<evidence type="ECO:0000313" key="5">
    <source>
        <dbReference type="Proteomes" id="UP001202550"/>
    </source>
</evidence>
<dbReference type="InterPro" id="IPR032622">
    <property type="entry name" value="UCP01524_HTH"/>
</dbReference>
<dbReference type="Gene3D" id="3.40.630.10">
    <property type="entry name" value="Zn peptidases"/>
    <property type="match status" value="1"/>
</dbReference>
<evidence type="ECO:0000259" key="3">
    <source>
        <dbReference type="Pfam" id="PF16254"/>
    </source>
</evidence>
<gene>
    <name evidence="4" type="ORF">M3N55_15070</name>
</gene>
<dbReference type="InterPro" id="IPR036388">
    <property type="entry name" value="WH-like_DNA-bd_sf"/>
</dbReference>
<name>A0ABT0M6Q1_9RHOB</name>
<comment type="caution">
    <text evidence="4">The sequence shown here is derived from an EMBL/GenBank/DDBJ whole genome shotgun (WGS) entry which is preliminary data.</text>
</comment>
<organism evidence="4 5">
    <name type="scientific">Roseinatronobacter domitianus</name>
    <dbReference type="NCBI Taxonomy" id="2940293"/>
    <lineage>
        <taxon>Bacteria</taxon>
        <taxon>Pseudomonadati</taxon>
        <taxon>Pseudomonadota</taxon>
        <taxon>Alphaproteobacteria</taxon>
        <taxon>Rhodobacterales</taxon>
        <taxon>Paracoccaceae</taxon>
        <taxon>Roseinatronobacter</taxon>
    </lineage>
</organism>
<protein>
    <submittedName>
        <fullName evidence="4">DUF4910 domain-containing protein</fullName>
    </submittedName>
</protein>
<dbReference type="Proteomes" id="UP001202550">
    <property type="component" value="Unassembled WGS sequence"/>
</dbReference>
<dbReference type="InterPro" id="IPR032589">
    <property type="entry name" value="DUF4910"/>
</dbReference>
<evidence type="ECO:0000259" key="2">
    <source>
        <dbReference type="Pfam" id="PF16221"/>
    </source>
</evidence>